<proteinExistence type="predicted"/>
<protein>
    <submittedName>
        <fullName evidence="2">Uncharacterized protein</fullName>
    </submittedName>
</protein>
<feature type="compositionally biased region" description="Basic and acidic residues" evidence="1">
    <location>
        <begin position="29"/>
        <end position="48"/>
    </location>
</feature>
<keyword evidence="3" id="KW-1185">Reference proteome</keyword>
<organism evidence="2 3">
    <name type="scientific">Sphingomonas pseudosanguinis</name>
    <dbReference type="NCBI Taxonomy" id="413712"/>
    <lineage>
        <taxon>Bacteria</taxon>
        <taxon>Pseudomonadati</taxon>
        <taxon>Pseudomonadota</taxon>
        <taxon>Alphaproteobacteria</taxon>
        <taxon>Sphingomonadales</taxon>
        <taxon>Sphingomonadaceae</taxon>
        <taxon>Sphingomonas</taxon>
    </lineage>
</organism>
<reference evidence="2 3" key="1">
    <citation type="submission" date="2020-08" db="EMBL/GenBank/DDBJ databases">
        <title>Genomic Encyclopedia of Type Strains, Phase IV (KMG-IV): sequencing the most valuable type-strain genomes for metagenomic binning, comparative biology and taxonomic classification.</title>
        <authorList>
            <person name="Goeker M."/>
        </authorList>
    </citation>
    <scope>NUCLEOTIDE SEQUENCE [LARGE SCALE GENOMIC DNA]</scope>
    <source>
        <strain evidence="2 3">DSM 19512</strain>
    </source>
</reference>
<comment type="caution">
    <text evidence="2">The sequence shown here is derived from an EMBL/GenBank/DDBJ whole genome shotgun (WGS) entry which is preliminary data.</text>
</comment>
<accession>A0A7W6F4L7</accession>
<name>A0A7W6F4L7_9SPHN</name>
<evidence type="ECO:0000256" key="1">
    <source>
        <dbReference type="SAM" id="MobiDB-lite"/>
    </source>
</evidence>
<dbReference type="RefSeq" id="WP_183953131.1">
    <property type="nucleotide sequence ID" value="NZ_JACIDH010000032.1"/>
</dbReference>
<feature type="region of interest" description="Disordered" evidence="1">
    <location>
        <begin position="1"/>
        <end position="48"/>
    </location>
</feature>
<dbReference type="AlphaFoldDB" id="A0A7W6F4L7"/>
<sequence>MGLFDSNGNDRTKGGPKVKTGPNAGLTRAKNDDGRWREKRSDAGKPRK</sequence>
<dbReference type="EMBL" id="JACIDH010000032">
    <property type="protein sequence ID" value="MBB3881116.1"/>
    <property type="molecule type" value="Genomic_DNA"/>
</dbReference>
<gene>
    <name evidence="2" type="ORF">GGR48_003571</name>
</gene>
<dbReference type="Proteomes" id="UP000538670">
    <property type="component" value="Unassembled WGS sequence"/>
</dbReference>
<evidence type="ECO:0000313" key="2">
    <source>
        <dbReference type="EMBL" id="MBB3881116.1"/>
    </source>
</evidence>
<evidence type="ECO:0000313" key="3">
    <source>
        <dbReference type="Proteomes" id="UP000538670"/>
    </source>
</evidence>